<dbReference type="AlphaFoldDB" id="A0AAD3H311"/>
<dbReference type="Proteomes" id="UP001054902">
    <property type="component" value="Unassembled WGS sequence"/>
</dbReference>
<dbReference type="InterPro" id="IPR020339">
    <property type="entry name" value="C20orf85-like"/>
</dbReference>
<accession>A0AAD3H311</accession>
<name>A0AAD3H311_9STRA</name>
<gene>
    <name evidence="1" type="ORF">CTEN210_04912</name>
</gene>
<dbReference type="Pfam" id="PF14945">
    <property type="entry name" value="LLC1"/>
    <property type="match status" value="1"/>
</dbReference>
<evidence type="ECO:0000313" key="2">
    <source>
        <dbReference type="Proteomes" id="UP001054902"/>
    </source>
</evidence>
<organism evidence="1 2">
    <name type="scientific">Chaetoceros tenuissimus</name>
    <dbReference type="NCBI Taxonomy" id="426638"/>
    <lineage>
        <taxon>Eukaryota</taxon>
        <taxon>Sar</taxon>
        <taxon>Stramenopiles</taxon>
        <taxon>Ochrophyta</taxon>
        <taxon>Bacillariophyta</taxon>
        <taxon>Coscinodiscophyceae</taxon>
        <taxon>Chaetocerotophycidae</taxon>
        <taxon>Chaetocerotales</taxon>
        <taxon>Chaetocerotaceae</taxon>
        <taxon>Chaetoceros</taxon>
    </lineage>
</organism>
<dbReference type="EMBL" id="BLLK01000027">
    <property type="protein sequence ID" value="GFH48436.1"/>
    <property type="molecule type" value="Genomic_DNA"/>
</dbReference>
<reference evidence="1 2" key="1">
    <citation type="journal article" date="2021" name="Sci. Rep.">
        <title>The genome of the diatom Chaetoceros tenuissimus carries an ancient integrated fragment of an extant virus.</title>
        <authorList>
            <person name="Hongo Y."/>
            <person name="Kimura K."/>
            <person name="Takaki Y."/>
            <person name="Yoshida Y."/>
            <person name="Baba S."/>
            <person name="Kobayashi G."/>
            <person name="Nagasaki K."/>
            <person name="Hano T."/>
            <person name="Tomaru Y."/>
        </authorList>
    </citation>
    <scope>NUCLEOTIDE SEQUENCE [LARGE SCALE GENOMIC DNA]</scope>
    <source>
        <strain evidence="1 2">NIES-3715</strain>
    </source>
</reference>
<keyword evidence="2" id="KW-1185">Reference proteome</keyword>
<protein>
    <submittedName>
        <fullName evidence="1">Uncharacterized protein</fullName>
    </submittedName>
</protein>
<comment type="caution">
    <text evidence="1">The sequence shown here is derived from an EMBL/GenBank/DDBJ whole genome shotgun (WGS) entry which is preliminary data.</text>
</comment>
<evidence type="ECO:0000313" key="1">
    <source>
        <dbReference type="EMBL" id="GFH48436.1"/>
    </source>
</evidence>
<sequence>MCDKQEVNFVAKAQNFQQRVEQENHSAKVWLKNWGSLYSNSNLEGEERIAELEEEKQNLCIPKASIAQTSYKPMVAYHEWHDYKRRRK</sequence>
<proteinExistence type="predicted"/>